<sequence length="116" mass="12098">MIGQDLRAVFLGGAGGAPDHLPAVDGAVFDEEGSADAGVDAWLAFEGGGHADLLDRDAGLVTSREEVVRECQVVLGGRDEQPTSSLDRTRVDPRDDRVLLGAFGRGVRIADDVASP</sequence>
<gene>
    <name evidence="1" type="ORF">SDC9_93469</name>
</gene>
<dbReference type="EMBL" id="VSSQ01011405">
    <property type="protein sequence ID" value="MPM46763.1"/>
    <property type="molecule type" value="Genomic_DNA"/>
</dbReference>
<reference evidence="1" key="1">
    <citation type="submission" date="2019-08" db="EMBL/GenBank/DDBJ databases">
        <authorList>
            <person name="Kucharzyk K."/>
            <person name="Murdoch R.W."/>
            <person name="Higgins S."/>
            <person name="Loffler F."/>
        </authorList>
    </citation>
    <scope>NUCLEOTIDE SEQUENCE</scope>
</reference>
<dbReference type="AlphaFoldDB" id="A0A645A7C0"/>
<proteinExistence type="predicted"/>
<comment type="caution">
    <text evidence="1">The sequence shown here is derived from an EMBL/GenBank/DDBJ whole genome shotgun (WGS) entry which is preliminary data.</text>
</comment>
<protein>
    <submittedName>
        <fullName evidence="1">Uncharacterized protein</fullName>
    </submittedName>
</protein>
<accession>A0A645A7C0</accession>
<name>A0A645A7C0_9ZZZZ</name>
<organism evidence="1">
    <name type="scientific">bioreactor metagenome</name>
    <dbReference type="NCBI Taxonomy" id="1076179"/>
    <lineage>
        <taxon>unclassified sequences</taxon>
        <taxon>metagenomes</taxon>
        <taxon>ecological metagenomes</taxon>
    </lineage>
</organism>
<evidence type="ECO:0000313" key="1">
    <source>
        <dbReference type="EMBL" id="MPM46763.1"/>
    </source>
</evidence>